<organism evidence="1 2">
    <name type="scientific">Psylliodes chrysocephalus</name>
    <dbReference type="NCBI Taxonomy" id="3402493"/>
    <lineage>
        <taxon>Eukaryota</taxon>
        <taxon>Metazoa</taxon>
        <taxon>Ecdysozoa</taxon>
        <taxon>Arthropoda</taxon>
        <taxon>Hexapoda</taxon>
        <taxon>Insecta</taxon>
        <taxon>Pterygota</taxon>
        <taxon>Neoptera</taxon>
        <taxon>Endopterygota</taxon>
        <taxon>Coleoptera</taxon>
        <taxon>Polyphaga</taxon>
        <taxon>Cucujiformia</taxon>
        <taxon>Chrysomeloidea</taxon>
        <taxon>Chrysomelidae</taxon>
        <taxon>Galerucinae</taxon>
        <taxon>Alticini</taxon>
        <taxon>Psylliodes</taxon>
    </lineage>
</organism>
<dbReference type="EMBL" id="OV651819">
    <property type="protein sequence ID" value="CAH1113733.1"/>
    <property type="molecule type" value="Genomic_DNA"/>
</dbReference>
<proteinExistence type="predicted"/>
<name>A0A9P0DBK7_9CUCU</name>
<dbReference type="PANTHER" id="PTHR33939">
    <property type="entry name" value="PROTEIN CBG22215"/>
    <property type="match status" value="1"/>
</dbReference>
<gene>
    <name evidence="1" type="ORF">PSYICH_LOCUS13061</name>
</gene>
<dbReference type="OrthoDB" id="6764613at2759"/>
<protein>
    <submittedName>
        <fullName evidence="1">Uncharacterized protein</fullName>
    </submittedName>
</protein>
<dbReference type="Proteomes" id="UP001153636">
    <property type="component" value="Chromosome 7"/>
</dbReference>
<evidence type="ECO:0000313" key="2">
    <source>
        <dbReference type="Proteomes" id="UP001153636"/>
    </source>
</evidence>
<sequence>MNADVFEEYFQQMIEHLQKGSFIVMDNASYYSHLIGRVPNTSWKKDDIIKWLTDRNINFPEKSIKIELLEIVKLNKPPVHYVVVELAKTHGIDGTDMGTS</sequence>
<dbReference type="PANTHER" id="PTHR33939:SF1">
    <property type="entry name" value="DUF4371 DOMAIN-CONTAINING PROTEIN"/>
    <property type="match status" value="1"/>
</dbReference>
<dbReference type="AlphaFoldDB" id="A0A9P0DBK7"/>
<keyword evidence="2" id="KW-1185">Reference proteome</keyword>
<reference evidence="1" key="1">
    <citation type="submission" date="2022-01" db="EMBL/GenBank/DDBJ databases">
        <authorList>
            <person name="King R."/>
        </authorList>
    </citation>
    <scope>NUCLEOTIDE SEQUENCE</scope>
</reference>
<accession>A0A9P0DBK7</accession>
<evidence type="ECO:0000313" key="1">
    <source>
        <dbReference type="EMBL" id="CAH1113733.1"/>
    </source>
</evidence>